<accession>A0ABN6KA31</accession>
<evidence type="ECO:0008006" key="3">
    <source>
        <dbReference type="Google" id="ProtNLM"/>
    </source>
</evidence>
<dbReference type="Proteomes" id="UP000245263">
    <property type="component" value="Chromosome 1"/>
</dbReference>
<protein>
    <recommendedName>
        <fullName evidence="3">MORN repeat protein</fullName>
    </recommendedName>
</protein>
<gene>
    <name evidence="1" type="ORF">LPTSP3_g07630</name>
</gene>
<evidence type="ECO:0000313" key="2">
    <source>
        <dbReference type="Proteomes" id="UP000245263"/>
    </source>
</evidence>
<organism evidence="1 2">
    <name type="scientific">Leptospira kobayashii</name>
    <dbReference type="NCBI Taxonomy" id="1917830"/>
    <lineage>
        <taxon>Bacteria</taxon>
        <taxon>Pseudomonadati</taxon>
        <taxon>Spirochaetota</taxon>
        <taxon>Spirochaetia</taxon>
        <taxon>Leptospirales</taxon>
        <taxon>Leptospiraceae</taxon>
        <taxon>Leptospira</taxon>
    </lineage>
</organism>
<dbReference type="Gene3D" id="2.20.110.10">
    <property type="entry name" value="Histone H3 K4-specific methyltransferase SET7/9 N-terminal domain"/>
    <property type="match status" value="1"/>
</dbReference>
<dbReference type="SUPFAM" id="SSF82185">
    <property type="entry name" value="Histone H3 K4-specific methyltransferase SET7/9 N-terminal domain"/>
    <property type="match status" value="1"/>
</dbReference>
<name>A0ABN6KA31_9LEPT</name>
<keyword evidence="2" id="KW-1185">Reference proteome</keyword>
<reference evidence="1 2" key="1">
    <citation type="submission" date="2021-08" db="EMBL/GenBank/DDBJ databases">
        <title>Complete genome sequence of Leptospira kobayashii strain E30.</title>
        <authorList>
            <person name="Nakao R."/>
            <person name="Nakamura S."/>
            <person name="Masuzawa T."/>
            <person name="Koizumi N."/>
        </authorList>
    </citation>
    <scope>NUCLEOTIDE SEQUENCE [LARGE SCALE GENOMIC DNA]</scope>
    <source>
        <strain evidence="1 2">E30</strain>
    </source>
</reference>
<sequence>MGTKKFWNGEMYIGQWKNGKEDGYGLRLSGEKKILFNGKWQEGILVQDNKKLLPKNLIKEKK</sequence>
<evidence type="ECO:0000313" key="1">
    <source>
        <dbReference type="EMBL" id="BDA77833.1"/>
    </source>
</evidence>
<proteinExistence type="predicted"/>
<dbReference type="EMBL" id="AP025028">
    <property type="protein sequence ID" value="BDA77833.1"/>
    <property type="molecule type" value="Genomic_DNA"/>
</dbReference>